<evidence type="ECO:0000256" key="12">
    <source>
        <dbReference type="SAM" id="Phobius"/>
    </source>
</evidence>
<dbReference type="EMBL" id="SGJD01001077">
    <property type="protein sequence ID" value="KAB0402073.1"/>
    <property type="molecule type" value="Genomic_DNA"/>
</dbReference>
<evidence type="ECO:0000256" key="11">
    <source>
        <dbReference type="SAM" id="Coils"/>
    </source>
</evidence>
<keyword evidence="2" id="KW-1003">Cell membrane</keyword>
<evidence type="ECO:0000256" key="3">
    <source>
        <dbReference type="ARBA" id="ARBA00022692"/>
    </source>
</evidence>
<dbReference type="GO" id="GO:0009897">
    <property type="term" value="C:external side of plasma membrane"/>
    <property type="evidence" value="ECO:0007669"/>
    <property type="project" value="TreeGrafter"/>
</dbReference>
<dbReference type="GO" id="GO:0042102">
    <property type="term" value="P:positive regulation of T cell proliferation"/>
    <property type="evidence" value="ECO:0007669"/>
    <property type="project" value="TreeGrafter"/>
</dbReference>
<reference evidence="14 15" key="1">
    <citation type="journal article" date="2019" name="PLoS ONE">
        <title>Genomic analyses reveal an absence of contemporary introgressive admixture between fin whales and blue whales, despite known hybrids.</title>
        <authorList>
            <person name="Westbury M.V."/>
            <person name="Petersen B."/>
            <person name="Lorenzen E.D."/>
        </authorList>
    </citation>
    <scope>NUCLEOTIDE SEQUENCE [LARGE SCALE GENOMIC DNA]</scope>
    <source>
        <strain evidence="14">FinWhale-01</strain>
    </source>
</reference>
<dbReference type="SUPFAM" id="SSF48726">
    <property type="entry name" value="Immunoglobulin"/>
    <property type="match status" value="2"/>
</dbReference>
<dbReference type="Proteomes" id="UP000437017">
    <property type="component" value="Unassembled WGS sequence"/>
</dbReference>
<evidence type="ECO:0000256" key="7">
    <source>
        <dbReference type="ARBA" id="ARBA00023157"/>
    </source>
</evidence>
<evidence type="ECO:0000256" key="10">
    <source>
        <dbReference type="ARBA" id="ARBA00023319"/>
    </source>
</evidence>
<feature type="transmembrane region" description="Helical" evidence="12">
    <location>
        <begin position="375"/>
        <end position="394"/>
    </location>
</feature>
<keyword evidence="6 12" id="KW-0472">Membrane</keyword>
<evidence type="ECO:0000256" key="4">
    <source>
        <dbReference type="ARBA" id="ARBA00022729"/>
    </source>
</evidence>
<dbReference type="GO" id="GO:0007166">
    <property type="term" value="P:cell surface receptor signaling pathway"/>
    <property type="evidence" value="ECO:0007669"/>
    <property type="project" value="TreeGrafter"/>
</dbReference>
<evidence type="ECO:0000256" key="5">
    <source>
        <dbReference type="ARBA" id="ARBA00022989"/>
    </source>
</evidence>
<evidence type="ECO:0000256" key="8">
    <source>
        <dbReference type="ARBA" id="ARBA00023170"/>
    </source>
</evidence>
<dbReference type="SMART" id="SM00409">
    <property type="entry name" value="IG"/>
    <property type="match status" value="2"/>
</dbReference>
<dbReference type="GO" id="GO:0006955">
    <property type="term" value="P:immune response"/>
    <property type="evidence" value="ECO:0007669"/>
    <property type="project" value="TreeGrafter"/>
</dbReference>
<dbReference type="GO" id="GO:0031295">
    <property type="term" value="P:T cell costimulation"/>
    <property type="evidence" value="ECO:0007669"/>
    <property type="project" value="TreeGrafter"/>
</dbReference>
<dbReference type="OrthoDB" id="9983389at2759"/>
<name>A0A6A1Q4J9_BALPH</name>
<feature type="coiled-coil region" evidence="11">
    <location>
        <begin position="13"/>
        <end position="68"/>
    </location>
</feature>
<accession>A0A6A1Q4J9</accession>
<dbReference type="Pfam" id="PF07654">
    <property type="entry name" value="C1-set"/>
    <property type="match status" value="1"/>
</dbReference>
<evidence type="ECO:0000313" key="14">
    <source>
        <dbReference type="EMBL" id="KAB0402073.1"/>
    </source>
</evidence>
<comment type="caution">
    <text evidence="14">The sequence shown here is derived from an EMBL/GenBank/DDBJ whole genome shotgun (WGS) entry which is preliminary data.</text>
</comment>
<feature type="non-terminal residue" evidence="14">
    <location>
        <position position="1"/>
    </location>
</feature>
<dbReference type="GO" id="GO:0071222">
    <property type="term" value="P:cellular response to lipopolysaccharide"/>
    <property type="evidence" value="ECO:0007669"/>
    <property type="project" value="TreeGrafter"/>
</dbReference>
<evidence type="ECO:0000256" key="9">
    <source>
        <dbReference type="ARBA" id="ARBA00023180"/>
    </source>
</evidence>
<evidence type="ECO:0000256" key="6">
    <source>
        <dbReference type="ARBA" id="ARBA00023136"/>
    </source>
</evidence>
<proteinExistence type="predicted"/>
<organism evidence="14 15">
    <name type="scientific">Balaenoptera physalus</name>
    <name type="common">Fin whale</name>
    <name type="synonym">Balaena physalus</name>
    <dbReference type="NCBI Taxonomy" id="9770"/>
    <lineage>
        <taxon>Eukaryota</taxon>
        <taxon>Metazoa</taxon>
        <taxon>Chordata</taxon>
        <taxon>Craniata</taxon>
        <taxon>Vertebrata</taxon>
        <taxon>Euteleostomi</taxon>
        <taxon>Mammalia</taxon>
        <taxon>Eutheria</taxon>
        <taxon>Laurasiatheria</taxon>
        <taxon>Artiodactyla</taxon>
        <taxon>Whippomorpha</taxon>
        <taxon>Cetacea</taxon>
        <taxon>Mysticeti</taxon>
        <taxon>Balaenopteridae</taxon>
        <taxon>Balaenoptera</taxon>
    </lineage>
</organism>
<dbReference type="InterPro" id="IPR003599">
    <property type="entry name" value="Ig_sub"/>
</dbReference>
<keyword evidence="7" id="KW-1015">Disulfide bond</keyword>
<dbReference type="SMART" id="SM00407">
    <property type="entry name" value="IGc1"/>
    <property type="match status" value="1"/>
</dbReference>
<dbReference type="InterPro" id="IPR003597">
    <property type="entry name" value="Ig_C1-set"/>
</dbReference>
<keyword evidence="3 12" id="KW-0812">Transmembrane</keyword>
<keyword evidence="8" id="KW-0675">Receptor</keyword>
<dbReference type="PANTHER" id="PTHR25466">
    <property type="entry name" value="T-LYMPHOCYTE ACTIVATION ANTIGEN"/>
    <property type="match status" value="1"/>
</dbReference>
<keyword evidence="15" id="KW-1185">Reference proteome</keyword>
<dbReference type="AlphaFoldDB" id="A0A6A1Q4J9"/>
<dbReference type="InterPro" id="IPR013783">
    <property type="entry name" value="Ig-like_fold"/>
</dbReference>
<gene>
    <name evidence="14" type="ORF">E2I00_015395</name>
</gene>
<evidence type="ECO:0000259" key="13">
    <source>
        <dbReference type="PROSITE" id="PS50835"/>
    </source>
</evidence>
<evidence type="ECO:0000313" key="15">
    <source>
        <dbReference type="Proteomes" id="UP000437017"/>
    </source>
</evidence>
<keyword evidence="11" id="KW-0175">Coiled coil</keyword>
<comment type="subcellular location">
    <subcellularLocation>
        <location evidence="1">Cell membrane</location>
        <topology evidence="1">Single-pass type I membrane protein</topology>
    </subcellularLocation>
</comment>
<feature type="domain" description="Ig-like" evidence="13">
    <location>
        <begin position="128"/>
        <end position="241"/>
    </location>
</feature>
<keyword evidence="4" id="KW-0732">Signal</keyword>
<keyword evidence="10" id="KW-0393">Immunoglobulin domain</keyword>
<keyword evidence="9" id="KW-0325">Glycoprotein</keyword>
<feature type="domain" description="Ig-like" evidence="13">
    <location>
        <begin position="260"/>
        <end position="362"/>
    </location>
</feature>
<evidence type="ECO:0000256" key="2">
    <source>
        <dbReference type="ARBA" id="ARBA00022475"/>
    </source>
</evidence>
<evidence type="ECO:0000256" key="1">
    <source>
        <dbReference type="ARBA" id="ARBA00004251"/>
    </source>
</evidence>
<protein>
    <recommendedName>
        <fullName evidence="13">Ig-like domain-containing protein</fullName>
    </recommendedName>
</protein>
<dbReference type="PROSITE" id="PS50835">
    <property type="entry name" value="IG_LIKE"/>
    <property type="match status" value="2"/>
</dbReference>
<dbReference type="InterPro" id="IPR051713">
    <property type="entry name" value="T-cell_Activation_Regulation"/>
</dbReference>
<sequence length="420" mass="48387">TLDQQQFFTEEELKEYENIISIQETELKKKADELQKQKEELQRQHDQLEAQKLEYHQVLQQMEQKKLQQEISPSVPGGESKIQPRMSFPLLRGRKQLRGSSRMPVLGGCGHGAEGGRPHVVGLRAVLPVLVLVLRLTLLTAGFLEVEMAGRTQMVFLNENATILCKIPGFPHLDINSMGITWFRKAQVSETEIKLFEFFGDHKVAFRPGANVSPWRLKRGDASLQLPGVQLWEAGEYRCELVVTPQKAQGRVWLEVVAHPVSSLFLEQAMVKDNEDKHILCKSSGFYPEDISITWKRWTQKEPQFQEISEDIITGPTIKNEDGTFNITSYLRLKPSLEDNVTIYQCVVWHVSSLMCQSFNFTPILIESEKKTDSWIVWLCIGLIFTVLILVRGCKAKFRLMFWSRLWEFRTHGQCMRHDS</sequence>
<dbReference type="Gene3D" id="2.60.40.10">
    <property type="entry name" value="Immunoglobulins"/>
    <property type="match status" value="2"/>
</dbReference>
<dbReference type="GO" id="GO:0042130">
    <property type="term" value="P:negative regulation of T cell proliferation"/>
    <property type="evidence" value="ECO:0007669"/>
    <property type="project" value="TreeGrafter"/>
</dbReference>
<dbReference type="InterPro" id="IPR036179">
    <property type="entry name" value="Ig-like_dom_sf"/>
</dbReference>
<dbReference type="InterPro" id="IPR007110">
    <property type="entry name" value="Ig-like_dom"/>
</dbReference>
<dbReference type="PANTHER" id="PTHR25466:SF9">
    <property type="entry name" value="FIBRONECTIN TYPE-III DOMAIN-CONTAINING PROTEIN"/>
    <property type="match status" value="1"/>
</dbReference>
<keyword evidence="5 12" id="KW-1133">Transmembrane helix</keyword>
<dbReference type="CDD" id="cd00098">
    <property type="entry name" value="IgC1"/>
    <property type="match status" value="1"/>
</dbReference>